<proteinExistence type="predicted"/>
<evidence type="ECO:0000313" key="1">
    <source>
        <dbReference type="EMBL" id="GIY99265.1"/>
    </source>
</evidence>
<dbReference type="AlphaFoldDB" id="A0AAV4XVQ5"/>
<protein>
    <recommendedName>
        <fullName evidence="3">Secreted protein</fullName>
    </recommendedName>
</protein>
<reference evidence="1 2" key="1">
    <citation type="submission" date="2021-06" db="EMBL/GenBank/DDBJ databases">
        <title>Caerostris extrusa draft genome.</title>
        <authorList>
            <person name="Kono N."/>
            <person name="Arakawa K."/>
        </authorList>
    </citation>
    <scope>NUCLEOTIDE SEQUENCE [LARGE SCALE GENOMIC DNA]</scope>
</reference>
<evidence type="ECO:0008006" key="3">
    <source>
        <dbReference type="Google" id="ProtNLM"/>
    </source>
</evidence>
<accession>A0AAV4XVQ5</accession>
<keyword evidence="2" id="KW-1185">Reference proteome</keyword>
<gene>
    <name evidence="1" type="ORF">CEXT_613751</name>
</gene>
<dbReference type="Proteomes" id="UP001054945">
    <property type="component" value="Unassembled WGS sequence"/>
</dbReference>
<name>A0AAV4XVQ5_CAEEX</name>
<dbReference type="EMBL" id="BPLR01001026">
    <property type="protein sequence ID" value="GIY99265.1"/>
    <property type="molecule type" value="Genomic_DNA"/>
</dbReference>
<sequence length="82" mass="9373">MLPCCFSVAVPSESIVCEKQLRYSYCCASPSKNMASDWLIRGVILWRRWCFLTILFRPLCSCTKHGHCVQLNLGKKRGFIDG</sequence>
<comment type="caution">
    <text evidence="1">The sequence shown here is derived from an EMBL/GenBank/DDBJ whole genome shotgun (WGS) entry which is preliminary data.</text>
</comment>
<evidence type="ECO:0000313" key="2">
    <source>
        <dbReference type="Proteomes" id="UP001054945"/>
    </source>
</evidence>
<organism evidence="1 2">
    <name type="scientific">Caerostris extrusa</name>
    <name type="common">Bark spider</name>
    <name type="synonym">Caerostris bankana</name>
    <dbReference type="NCBI Taxonomy" id="172846"/>
    <lineage>
        <taxon>Eukaryota</taxon>
        <taxon>Metazoa</taxon>
        <taxon>Ecdysozoa</taxon>
        <taxon>Arthropoda</taxon>
        <taxon>Chelicerata</taxon>
        <taxon>Arachnida</taxon>
        <taxon>Araneae</taxon>
        <taxon>Araneomorphae</taxon>
        <taxon>Entelegynae</taxon>
        <taxon>Araneoidea</taxon>
        <taxon>Araneidae</taxon>
        <taxon>Caerostris</taxon>
    </lineage>
</organism>